<dbReference type="InterPro" id="IPR018720">
    <property type="entry name" value="DUF2249"/>
</dbReference>
<proteinExistence type="predicted"/>
<reference evidence="2 3" key="1">
    <citation type="journal article" date="2021" name="Int. J. Syst. Evol. Microbiol.">
        <title>Reticulibacter mediterranei gen. nov., sp. nov., within the new family Reticulibacteraceae fam. nov., and Ktedonospora formicarum gen. nov., sp. nov., Ktedonobacter robiniae sp. nov., Dictyobacter formicarum sp. nov. and Dictyobacter arantiisoli sp. nov., belonging to the class Ktedonobacteria.</title>
        <authorList>
            <person name="Yabe S."/>
            <person name="Zheng Y."/>
            <person name="Wang C.M."/>
            <person name="Sakai Y."/>
            <person name="Abe K."/>
            <person name="Yokota A."/>
            <person name="Donadio S."/>
            <person name="Cavaletti L."/>
            <person name="Monciardini P."/>
        </authorList>
    </citation>
    <scope>NUCLEOTIDE SEQUENCE [LARGE SCALE GENOMIC DNA]</scope>
    <source>
        <strain evidence="2 3">SOSP1-9</strain>
    </source>
</reference>
<accession>A0ABQ3VCZ1</accession>
<dbReference type="SUPFAM" id="SSF64307">
    <property type="entry name" value="SirA-like"/>
    <property type="match status" value="1"/>
</dbReference>
<keyword evidence="2" id="KW-0808">Transferase</keyword>
<comment type="caution">
    <text evidence="2">The sequence shown here is derived from an EMBL/GenBank/DDBJ whole genome shotgun (WGS) entry which is preliminary data.</text>
</comment>
<evidence type="ECO:0000313" key="3">
    <source>
        <dbReference type="Proteomes" id="UP000635565"/>
    </source>
</evidence>
<evidence type="ECO:0000259" key="1">
    <source>
        <dbReference type="Pfam" id="PF10006"/>
    </source>
</evidence>
<dbReference type="EMBL" id="BNJJ01000004">
    <property type="protein sequence ID" value="GHO83619.1"/>
    <property type="molecule type" value="Genomic_DNA"/>
</dbReference>
<protein>
    <submittedName>
        <fullName evidence="2">Aminotransferase</fullName>
    </submittedName>
</protein>
<gene>
    <name evidence="2" type="ORF">KSZ_16250</name>
</gene>
<dbReference type="Pfam" id="PF10006">
    <property type="entry name" value="DUF2249"/>
    <property type="match status" value="1"/>
</dbReference>
<dbReference type="Proteomes" id="UP000635565">
    <property type="component" value="Unassembled WGS sequence"/>
</dbReference>
<sequence>MKYIMTDATIETLDVRNMQPRERHPAIFARLDALKQGDILRLINDHDPAPLRYQLLAERPDMFTWKPEKQGPEEWIIRIQKVESE</sequence>
<evidence type="ECO:0000313" key="2">
    <source>
        <dbReference type="EMBL" id="GHO83619.1"/>
    </source>
</evidence>
<name>A0ABQ3VCZ1_9CHLR</name>
<keyword evidence="2" id="KW-0032">Aminotransferase</keyword>
<organism evidence="2 3">
    <name type="scientific">Dictyobacter formicarum</name>
    <dbReference type="NCBI Taxonomy" id="2778368"/>
    <lineage>
        <taxon>Bacteria</taxon>
        <taxon>Bacillati</taxon>
        <taxon>Chloroflexota</taxon>
        <taxon>Ktedonobacteria</taxon>
        <taxon>Ktedonobacterales</taxon>
        <taxon>Dictyobacteraceae</taxon>
        <taxon>Dictyobacter</taxon>
    </lineage>
</organism>
<dbReference type="GO" id="GO:0008483">
    <property type="term" value="F:transaminase activity"/>
    <property type="evidence" value="ECO:0007669"/>
    <property type="project" value="UniProtKB-KW"/>
</dbReference>
<keyword evidence="3" id="KW-1185">Reference proteome</keyword>
<dbReference type="InterPro" id="IPR036868">
    <property type="entry name" value="TusA-like_sf"/>
</dbReference>
<feature type="domain" description="DUF2249" evidence="1">
    <location>
        <begin position="12"/>
        <end position="81"/>
    </location>
</feature>